<dbReference type="SUPFAM" id="SSF55729">
    <property type="entry name" value="Acyl-CoA N-acyltransferases (Nat)"/>
    <property type="match status" value="1"/>
</dbReference>
<dbReference type="InterPro" id="IPR000182">
    <property type="entry name" value="GNAT_dom"/>
</dbReference>
<gene>
    <name evidence="2" type="ORF">AS030_19710</name>
</gene>
<evidence type="ECO:0000313" key="3">
    <source>
        <dbReference type="Proteomes" id="UP000054099"/>
    </source>
</evidence>
<dbReference type="PROSITE" id="PS51186">
    <property type="entry name" value="GNAT"/>
    <property type="match status" value="1"/>
</dbReference>
<dbReference type="EMBL" id="LNQN01000006">
    <property type="protein sequence ID" value="KSU81167.1"/>
    <property type="molecule type" value="Genomic_DNA"/>
</dbReference>
<dbReference type="PANTHER" id="PTHR43415:SF3">
    <property type="entry name" value="GNAT-FAMILY ACETYLTRANSFERASE"/>
    <property type="match status" value="1"/>
</dbReference>
<dbReference type="CDD" id="cd04301">
    <property type="entry name" value="NAT_SF"/>
    <property type="match status" value="1"/>
</dbReference>
<keyword evidence="2" id="KW-0808">Transferase</keyword>
<proteinExistence type="predicted"/>
<reference evidence="2 3" key="1">
    <citation type="journal article" date="2014" name="Antonie Van Leeuwenhoek">
        <title>Fictibacillus enclensis sp. nov., isolated from marine sediment.</title>
        <authorList>
            <person name="Dastager S.G."/>
            <person name="Mawlankar R."/>
            <person name="Srinivasan K."/>
            <person name="Tang S.K."/>
            <person name="Lee J.C."/>
            <person name="Ramana V.V."/>
            <person name="Shouche Y.S."/>
        </authorList>
    </citation>
    <scope>NUCLEOTIDE SEQUENCE [LARGE SCALE GENOMIC DNA]</scope>
    <source>
        <strain evidence="2 3">NIO-1003</strain>
    </source>
</reference>
<dbReference type="RefSeq" id="WP_061974888.1">
    <property type="nucleotide sequence ID" value="NZ_FMAV01000004.1"/>
</dbReference>
<dbReference type="Proteomes" id="UP000054099">
    <property type="component" value="Unassembled WGS sequence"/>
</dbReference>
<dbReference type="InterPro" id="IPR016181">
    <property type="entry name" value="Acyl_CoA_acyltransferase"/>
</dbReference>
<organism evidence="2 3">
    <name type="scientific">Fictibacillus enclensis</name>
    <dbReference type="NCBI Taxonomy" id="1017270"/>
    <lineage>
        <taxon>Bacteria</taxon>
        <taxon>Bacillati</taxon>
        <taxon>Bacillota</taxon>
        <taxon>Bacilli</taxon>
        <taxon>Bacillales</taxon>
        <taxon>Fictibacillaceae</taxon>
        <taxon>Fictibacillus</taxon>
    </lineage>
</organism>
<feature type="domain" description="N-acetyltransferase" evidence="1">
    <location>
        <begin position="7"/>
        <end position="179"/>
    </location>
</feature>
<keyword evidence="3" id="KW-1185">Reference proteome</keyword>
<name>A0A0V8J2B2_9BACL</name>
<protein>
    <submittedName>
        <fullName evidence="2">Acetyltransferase</fullName>
    </submittedName>
</protein>
<evidence type="ECO:0000313" key="2">
    <source>
        <dbReference type="EMBL" id="KSU81167.1"/>
    </source>
</evidence>
<dbReference type="GO" id="GO:0016747">
    <property type="term" value="F:acyltransferase activity, transferring groups other than amino-acyl groups"/>
    <property type="evidence" value="ECO:0007669"/>
    <property type="project" value="InterPro"/>
</dbReference>
<evidence type="ECO:0000259" key="1">
    <source>
        <dbReference type="PROSITE" id="PS51186"/>
    </source>
</evidence>
<dbReference type="Gene3D" id="3.40.630.30">
    <property type="match status" value="1"/>
</dbReference>
<comment type="caution">
    <text evidence="2">The sequence shown here is derived from an EMBL/GenBank/DDBJ whole genome shotgun (WGS) entry which is preliminary data.</text>
</comment>
<dbReference type="Pfam" id="PF13302">
    <property type="entry name" value="Acetyltransf_3"/>
    <property type="match status" value="1"/>
</dbReference>
<dbReference type="AlphaFoldDB" id="A0A0V8J2B2"/>
<dbReference type="OrthoDB" id="9795206at2"/>
<sequence length="184" mass="21674">MMTGQKTELRPVSLGDYKRTYDWRNDEETARFEAGTGFFRLSNVPMEKIEADYEQSIIKLDKREEGEFSIYTVEDTPEHIGSIGYRELNMIARRCTVGIGIGHKEYWGKGYGTDAMKILIRFLFQTMNLERIQLDTWSGNKRAIRSYEKCRFEVEGRLRNHSYINGKYYDTIVMGLLREDFQCE</sequence>
<dbReference type="PANTHER" id="PTHR43415">
    <property type="entry name" value="SPERMIDINE N(1)-ACETYLTRANSFERASE"/>
    <property type="match status" value="1"/>
</dbReference>
<accession>A0A0V8J2B2</accession>